<keyword evidence="4 5" id="KW-0119">Carbohydrate metabolism</keyword>
<dbReference type="SUPFAM" id="SSF51556">
    <property type="entry name" value="Metallo-dependent hydrolases"/>
    <property type="match status" value="1"/>
</dbReference>
<dbReference type="Proteomes" id="UP000245293">
    <property type="component" value="Unassembled WGS sequence"/>
</dbReference>
<evidence type="ECO:0000256" key="3">
    <source>
        <dbReference type="ARBA" id="ARBA00022801"/>
    </source>
</evidence>
<dbReference type="AlphaFoldDB" id="A0A2V1PCQ1"/>
<evidence type="ECO:0000256" key="6">
    <source>
        <dbReference type="PIRSR" id="PIRSR038994-1"/>
    </source>
</evidence>
<feature type="active site" description="Proton donor/acceptor" evidence="6">
    <location>
        <position position="270"/>
    </location>
</feature>
<keyword evidence="2 8" id="KW-0479">Metal-binding</keyword>
<dbReference type="InterPro" id="IPR011059">
    <property type="entry name" value="Metal-dep_hydrolase_composite"/>
</dbReference>
<keyword evidence="3 5" id="KW-0378">Hydrolase</keyword>
<name>A0A2V1PCQ1_9RHOB</name>
<dbReference type="Pfam" id="PF01979">
    <property type="entry name" value="Amidohydro_1"/>
    <property type="match status" value="1"/>
</dbReference>
<proteinExistence type="inferred from homology"/>
<evidence type="ECO:0000256" key="1">
    <source>
        <dbReference type="ARBA" id="ARBA00010716"/>
    </source>
</evidence>
<dbReference type="RefSeq" id="WP_109385954.1">
    <property type="nucleotide sequence ID" value="NZ_QETF01000001.1"/>
</dbReference>
<dbReference type="EMBL" id="QETF01000001">
    <property type="protein sequence ID" value="PWG18672.1"/>
    <property type="molecule type" value="Genomic_DNA"/>
</dbReference>
<dbReference type="Gene3D" id="3.20.20.140">
    <property type="entry name" value="Metal-dependent hydrolases"/>
    <property type="match status" value="1"/>
</dbReference>
<evidence type="ECO:0000256" key="4">
    <source>
        <dbReference type="ARBA" id="ARBA00023277"/>
    </source>
</evidence>
<feature type="binding site" evidence="8">
    <location>
        <position position="212"/>
    </location>
    <ligand>
        <name>Zn(2+)</name>
        <dbReference type="ChEBI" id="CHEBI:29105"/>
    </ligand>
</feature>
<keyword evidence="11" id="KW-1185">Reference proteome</keyword>
<organism evidence="10 11">
    <name type="scientific">Salibaculum griseiflavum</name>
    <dbReference type="NCBI Taxonomy" id="1914409"/>
    <lineage>
        <taxon>Bacteria</taxon>
        <taxon>Pseudomonadati</taxon>
        <taxon>Pseudomonadota</taxon>
        <taxon>Alphaproteobacteria</taxon>
        <taxon>Rhodobacterales</taxon>
        <taxon>Roseobacteraceae</taxon>
        <taxon>Salibaculum</taxon>
    </lineage>
</organism>
<protein>
    <submittedName>
        <fullName evidence="10">N-acetylglucosamine-6-phosphate deacetylase</fullName>
    </submittedName>
</protein>
<evidence type="ECO:0000313" key="11">
    <source>
        <dbReference type="Proteomes" id="UP000245293"/>
    </source>
</evidence>
<dbReference type="Gene3D" id="2.30.40.10">
    <property type="entry name" value="Urease, subunit C, domain 1"/>
    <property type="match status" value="1"/>
</dbReference>
<feature type="binding site" evidence="7">
    <location>
        <position position="246"/>
    </location>
    <ligand>
        <name>substrate</name>
    </ligand>
</feature>
<evidence type="ECO:0000256" key="7">
    <source>
        <dbReference type="PIRSR" id="PIRSR038994-2"/>
    </source>
</evidence>
<evidence type="ECO:0000256" key="8">
    <source>
        <dbReference type="PIRSR" id="PIRSR038994-3"/>
    </source>
</evidence>
<dbReference type="InterPro" id="IPR006680">
    <property type="entry name" value="Amidohydro-rel"/>
</dbReference>
<feature type="binding site" evidence="8">
    <location>
        <position position="191"/>
    </location>
    <ligand>
        <name>Zn(2+)</name>
        <dbReference type="ChEBI" id="CHEBI:29105"/>
    </ligand>
</feature>
<feature type="binding site" evidence="8">
    <location>
        <position position="125"/>
    </location>
    <ligand>
        <name>Zn(2+)</name>
        <dbReference type="ChEBI" id="CHEBI:29105"/>
    </ligand>
</feature>
<comment type="similarity">
    <text evidence="1 5">Belongs to the metallo-dependent hydrolases superfamily. NagA family.</text>
</comment>
<evidence type="ECO:0000259" key="9">
    <source>
        <dbReference type="Pfam" id="PF01979"/>
    </source>
</evidence>
<feature type="binding site" evidence="7">
    <location>
        <position position="223"/>
    </location>
    <ligand>
        <name>substrate</name>
    </ligand>
</feature>
<dbReference type="GO" id="GO:0046872">
    <property type="term" value="F:metal ion binding"/>
    <property type="evidence" value="ECO:0007669"/>
    <property type="project" value="UniProtKB-KW"/>
</dbReference>
<sequence>MTETWFCPDRLFDGETLRDGLALHVVDGHVAGVVPAGQVPADSIRVPGIVSPGFIDLQVNGGGGVLLNATPTVEGMERIAEAHRALGTVGILPTVITDTPEVLDQAVAAALAAKGRPGLLGLHIEGPHISVPRRGTHASAHVRPFDPATLEHVRRLRAADIPVMITLAPEAASPQDIAALAGTGAVVSIGHSDASAEETRTALEAGASCFTHLFNAMSPMLNRAPGVVGAAINSTAHAGIIADGIHVADEMIALALRARPVPDRMFLVSDAMPTVGGPDQFSLYGQDLRLQDGRLVNSEGSLAGAHLTQAMGVARLVNVLGLDPDEALKMALTVPARLIGRDDLTKIEGRALGDLIVLDAEMHPAGSLVDRLPATVRA</sequence>
<dbReference type="GO" id="GO:0006046">
    <property type="term" value="P:N-acetylglucosamine catabolic process"/>
    <property type="evidence" value="ECO:0007669"/>
    <property type="project" value="TreeGrafter"/>
</dbReference>
<evidence type="ECO:0000256" key="5">
    <source>
        <dbReference type="PIRNR" id="PIRNR038994"/>
    </source>
</evidence>
<feature type="binding site" evidence="7">
    <location>
        <begin position="215"/>
        <end position="216"/>
    </location>
    <ligand>
        <name>substrate</name>
    </ligand>
</feature>
<comment type="cofactor">
    <cofactor evidence="8">
        <name>a divalent metal cation</name>
        <dbReference type="ChEBI" id="CHEBI:60240"/>
    </cofactor>
    <text evidence="8">Binds 1 divalent metal cation per subunit.</text>
</comment>
<feature type="binding site" evidence="7">
    <location>
        <position position="136"/>
    </location>
    <ligand>
        <name>substrate</name>
    </ligand>
</feature>
<dbReference type="PANTHER" id="PTHR11113:SF14">
    <property type="entry name" value="N-ACETYLGLUCOSAMINE-6-PHOSPHATE DEACETYLASE"/>
    <property type="match status" value="1"/>
</dbReference>
<gene>
    <name evidence="10" type="ORF">DFK10_01795</name>
</gene>
<dbReference type="GO" id="GO:0008448">
    <property type="term" value="F:N-acetylglucosamine-6-phosphate deacetylase activity"/>
    <property type="evidence" value="ECO:0007669"/>
    <property type="project" value="InterPro"/>
</dbReference>
<dbReference type="PIRSF" id="PIRSF038994">
    <property type="entry name" value="NagA"/>
    <property type="match status" value="1"/>
</dbReference>
<dbReference type="PANTHER" id="PTHR11113">
    <property type="entry name" value="N-ACETYLGLUCOSAMINE-6-PHOSPHATE DEACETYLASE"/>
    <property type="match status" value="1"/>
</dbReference>
<dbReference type="InterPro" id="IPR003764">
    <property type="entry name" value="GlcNAc_6-P_deAcase"/>
</dbReference>
<evidence type="ECO:0000256" key="2">
    <source>
        <dbReference type="ARBA" id="ARBA00022723"/>
    </source>
</evidence>
<evidence type="ECO:0000313" key="10">
    <source>
        <dbReference type="EMBL" id="PWG18672.1"/>
    </source>
</evidence>
<dbReference type="InterPro" id="IPR032466">
    <property type="entry name" value="Metal_Hydrolase"/>
</dbReference>
<comment type="caution">
    <text evidence="10">The sequence shown here is derived from an EMBL/GenBank/DDBJ whole genome shotgun (WGS) entry which is preliminary data.</text>
</comment>
<feature type="domain" description="Amidohydrolase-related" evidence="9">
    <location>
        <begin position="49"/>
        <end position="364"/>
    </location>
</feature>
<feature type="binding site" evidence="7">
    <location>
        <begin position="302"/>
        <end position="304"/>
    </location>
    <ligand>
        <name>substrate</name>
    </ligand>
</feature>
<accession>A0A2V1PCQ1</accession>
<reference evidence="11" key="1">
    <citation type="submission" date="2018-05" db="EMBL/GenBank/DDBJ databases">
        <authorList>
            <person name="Du Z."/>
            <person name="Wang X."/>
        </authorList>
    </citation>
    <scope>NUCLEOTIDE SEQUENCE [LARGE SCALE GENOMIC DNA]</scope>
    <source>
        <strain evidence="11">WDS4C29</strain>
    </source>
</reference>
<dbReference type="OrthoDB" id="9776488at2"/>